<comment type="similarity">
    <text evidence="1 3">Belongs to the type-B carboxylesterase/lipase family.</text>
</comment>
<dbReference type="InterPro" id="IPR050309">
    <property type="entry name" value="Type-B_Carboxylest/Lipase"/>
</dbReference>
<evidence type="ECO:0000256" key="3">
    <source>
        <dbReference type="RuleBase" id="RU361235"/>
    </source>
</evidence>
<organism evidence="5 6">
    <name type="scientific">Orbilia brochopaga</name>
    <dbReference type="NCBI Taxonomy" id="3140254"/>
    <lineage>
        <taxon>Eukaryota</taxon>
        <taxon>Fungi</taxon>
        <taxon>Dikarya</taxon>
        <taxon>Ascomycota</taxon>
        <taxon>Pezizomycotina</taxon>
        <taxon>Orbiliomycetes</taxon>
        <taxon>Orbiliales</taxon>
        <taxon>Orbiliaceae</taxon>
        <taxon>Orbilia</taxon>
    </lineage>
</organism>
<dbReference type="Proteomes" id="UP001375240">
    <property type="component" value="Unassembled WGS sequence"/>
</dbReference>
<dbReference type="PROSITE" id="PS00122">
    <property type="entry name" value="CARBOXYLESTERASE_B_1"/>
    <property type="match status" value="1"/>
</dbReference>
<proteinExistence type="inferred from homology"/>
<dbReference type="AlphaFoldDB" id="A0AAV9VGQ1"/>
<dbReference type="SUPFAM" id="SSF53474">
    <property type="entry name" value="alpha/beta-Hydrolases"/>
    <property type="match status" value="1"/>
</dbReference>
<dbReference type="InterPro" id="IPR002018">
    <property type="entry name" value="CarbesteraseB"/>
</dbReference>
<keyword evidence="3" id="KW-0732">Signal</keyword>
<reference evidence="5 6" key="1">
    <citation type="submission" date="2019-10" db="EMBL/GenBank/DDBJ databases">
        <authorList>
            <person name="Palmer J.M."/>
        </authorList>
    </citation>
    <scope>NUCLEOTIDE SEQUENCE [LARGE SCALE GENOMIC DNA]</scope>
    <source>
        <strain evidence="5 6">TWF696</strain>
    </source>
</reference>
<feature type="chain" id="PRO_5043091138" description="Carboxylic ester hydrolase" evidence="3">
    <location>
        <begin position="22"/>
        <end position="568"/>
    </location>
</feature>
<feature type="domain" description="Carboxylesterase type B" evidence="4">
    <location>
        <begin position="32"/>
        <end position="540"/>
    </location>
</feature>
<dbReference type="EMBL" id="JAVHNQ010000001">
    <property type="protein sequence ID" value="KAK6359917.1"/>
    <property type="molecule type" value="Genomic_DNA"/>
</dbReference>
<protein>
    <recommendedName>
        <fullName evidence="3">Carboxylic ester hydrolase</fullName>
        <ecNumber evidence="3">3.1.1.-</ecNumber>
    </recommendedName>
</protein>
<gene>
    <name evidence="5" type="ORF">TWF696_001044</name>
</gene>
<dbReference type="InterPro" id="IPR019819">
    <property type="entry name" value="Carboxylesterase_B_CS"/>
</dbReference>
<dbReference type="Pfam" id="PF00135">
    <property type="entry name" value="COesterase"/>
    <property type="match status" value="1"/>
</dbReference>
<dbReference type="GO" id="GO:0016787">
    <property type="term" value="F:hydrolase activity"/>
    <property type="evidence" value="ECO:0007669"/>
    <property type="project" value="UniProtKB-KW"/>
</dbReference>
<feature type="signal peptide" evidence="3">
    <location>
        <begin position="1"/>
        <end position="21"/>
    </location>
</feature>
<evidence type="ECO:0000313" key="6">
    <source>
        <dbReference type="Proteomes" id="UP001375240"/>
    </source>
</evidence>
<name>A0AAV9VGQ1_9PEZI</name>
<dbReference type="PANTHER" id="PTHR11559">
    <property type="entry name" value="CARBOXYLESTERASE"/>
    <property type="match status" value="1"/>
</dbReference>
<keyword evidence="2 3" id="KW-0378">Hydrolase</keyword>
<dbReference type="InterPro" id="IPR019826">
    <property type="entry name" value="Carboxylesterase_B_AS"/>
</dbReference>
<dbReference type="Gene3D" id="3.40.50.1820">
    <property type="entry name" value="alpha/beta hydrolase"/>
    <property type="match status" value="1"/>
</dbReference>
<evidence type="ECO:0000256" key="1">
    <source>
        <dbReference type="ARBA" id="ARBA00005964"/>
    </source>
</evidence>
<keyword evidence="6" id="KW-1185">Reference proteome</keyword>
<evidence type="ECO:0000313" key="5">
    <source>
        <dbReference type="EMBL" id="KAK6359917.1"/>
    </source>
</evidence>
<comment type="caution">
    <text evidence="5">The sequence shown here is derived from an EMBL/GenBank/DDBJ whole genome shotgun (WGS) entry which is preliminary data.</text>
</comment>
<evidence type="ECO:0000256" key="2">
    <source>
        <dbReference type="ARBA" id="ARBA00022801"/>
    </source>
</evidence>
<accession>A0AAV9VGQ1</accession>
<dbReference type="PROSITE" id="PS00941">
    <property type="entry name" value="CARBOXYLESTERASE_B_2"/>
    <property type="match status" value="1"/>
</dbReference>
<dbReference type="EC" id="3.1.1.-" evidence="3"/>
<dbReference type="InterPro" id="IPR029058">
    <property type="entry name" value="AB_hydrolase_fold"/>
</dbReference>
<evidence type="ECO:0000259" key="4">
    <source>
        <dbReference type="Pfam" id="PF00135"/>
    </source>
</evidence>
<sequence>MKSSLSIFSLMALLALQSVGGVSVNYGNPPTNPTVSIKNGTVLGRHSPEWKQDFFLSIPYAKPPVGDLRFRPPHFIDKPLGEIVAQNYGSHCYGYGDDQKGYKVSEDCLTLNVVRPAGLKSHDKLPVAVWIHGGGFVMGGANNIRYNLTWLVDQSVKIGKPIIGVSINYRLAGWGFISSKEVAGTLNLNTGLKDQRLALHWVQENIKSFGGDPAKVTIFGESAGGASVGFQHIAYNGRDDKLFRGAIMQSGGSLFYGSSQYPCDTQKAYDTVANATGCLDATDSLDCMRKVDVHILDSLFNVTAFTPVIDGSFVPGFGSSAIKNGRYVKVPTIIGTTSDEGASFGQIGANSDDDIRGYLQATTTLKPSAIKRLLELYPVGVSVPPAENFTGPDDGTANGTLLYGSQYHRAAAIVGDWFFIANRRFMSRALASQGCDTWSYRYRTRNQGFQTWYRAGHFAEIAPLFLNFEGIGYDGPYDNGNPMGGVNAPYYRKLGDFMSRNWISFVHDLDPRTATKPGEVQWLKYSEGNGKSQIVFDIGVDGGTYMETDDYREEGMAFMNEYAVQGNR</sequence>